<reference evidence="1" key="1">
    <citation type="journal article" date="2023" name="Mol. Phylogenet. Evol.">
        <title>Genome-scale phylogeny and comparative genomics of the fungal order Sordariales.</title>
        <authorList>
            <person name="Hensen N."/>
            <person name="Bonometti L."/>
            <person name="Westerberg I."/>
            <person name="Brannstrom I.O."/>
            <person name="Guillou S."/>
            <person name="Cros-Aarteil S."/>
            <person name="Calhoun S."/>
            <person name="Haridas S."/>
            <person name="Kuo A."/>
            <person name="Mondo S."/>
            <person name="Pangilinan J."/>
            <person name="Riley R."/>
            <person name="LaButti K."/>
            <person name="Andreopoulos B."/>
            <person name="Lipzen A."/>
            <person name="Chen C."/>
            <person name="Yan M."/>
            <person name="Daum C."/>
            <person name="Ng V."/>
            <person name="Clum A."/>
            <person name="Steindorff A."/>
            <person name="Ohm R.A."/>
            <person name="Martin F."/>
            <person name="Silar P."/>
            <person name="Natvig D.O."/>
            <person name="Lalanne C."/>
            <person name="Gautier V."/>
            <person name="Ament-Velasquez S.L."/>
            <person name="Kruys A."/>
            <person name="Hutchinson M.I."/>
            <person name="Powell A.J."/>
            <person name="Barry K."/>
            <person name="Miller A.N."/>
            <person name="Grigoriev I.V."/>
            <person name="Debuchy R."/>
            <person name="Gladieux P."/>
            <person name="Hiltunen Thoren M."/>
            <person name="Johannesson H."/>
        </authorList>
    </citation>
    <scope>NUCLEOTIDE SEQUENCE</scope>
    <source>
        <strain evidence="1">CBS 958.72</strain>
    </source>
</reference>
<evidence type="ECO:0000313" key="2">
    <source>
        <dbReference type="Proteomes" id="UP001287356"/>
    </source>
</evidence>
<keyword evidence="2" id="KW-1185">Reference proteome</keyword>
<protein>
    <submittedName>
        <fullName evidence="1">Uncharacterized protein</fullName>
    </submittedName>
</protein>
<evidence type="ECO:0000313" key="1">
    <source>
        <dbReference type="EMBL" id="KAK3380465.1"/>
    </source>
</evidence>
<accession>A0AAE0NFC9</accession>
<proteinExistence type="predicted"/>
<name>A0AAE0NFC9_9PEZI</name>
<dbReference type="Proteomes" id="UP001287356">
    <property type="component" value="Unassembled WGS sequence"/>
</dbReference>
<reference evidence="1" key="2">
    <citation type="submission" date="2023-06" db="EMBL/GenBank/DDBJ databases">
        <authorList>
            <consortium name="Lawrence Berkeley National Laboratory"/>
            <person name="Haridas S."/>
            <person name="Hensen N."/>
            <person name="Bonometti L."/>
            <person name="Westerberg I."/>
            <person name="Brannstrom I.O."/>
            <person name="Guillou S."/>
            <person name="Cros-Aarteil S."/>
            <person name="Calhoun S."/>
            <person name="Kuo A."/>
            <person name="Mondo S."/>
            <person name="Pangilinan J."/>
            <person name="Riley R."/>
            <person name="Labutti K."/>
            <person name="Andreopoulos B."/>
            <person name="Lipzen A."/>
            <person name="Chen C."/>
            <person name="Yanf M."/>
            <person name="Daum C."/>
            <person name="Ng V."/>
            <person name="Clum A."/>
            <person name="Steindorff A."/>
            <person name="Ohm R."/>
            <person name="Martin F."/>
            <person name="Silar P."/>
            <person name="Natvig D."/>
            <person name="Lalanne C."/>
            <person name="Gautier V."/>
            <person name="Ament-Velasquez S.L."/>
            <person name="Kruys A."/>
            <person name="Hutchinson M.I."/>
            <person name="Powell A.J."/>
            <person name="Barry K."/>
            <person name="Miller A.N."/>
            <person name="Grigoriev I.V."/>
            <person name="Debuchy R."/>
            <person name="Gladieux P."/>
            <person name="Thoren M.H."/>
            <person name="Johannesson H."/>
        </authorList>
    </citation>
    <scope>NUCLEOTIDE SEQUENCE</scope>
    <source>
        <strain evidence="1">CBS 958.72</strain>
    </source>
</reference>
<dbReference type="EMBL" id="JAULSN010000002">
    <property type="protein sequence ID" value="KAK3380465.1"/>
    <property type="molecule type" value="Genomic_DNA"/>
</dbReference>
<organism evidence="1 2">
    <name type="scientific">Lasiosphaeria ovina</name>
    <dbReference type="NCBI Taxonomy" id="92902"/>
    <lineage>
        <taxon>Eukaryota</taxon>
        <taxon>Fungi</taxon>
        <taxon>Dikarya</taxon>
        <taxon>Ascomycota</taxon>
        <taxon>Pezizomycotina</taxon>
        <taxon>Sordariomycetes</taxon>
        <taxon>Sordariomycetidae</taxon>
        <taxon>Sordariales</taxon>
        <taxon>Lasiosphaeriaceae</taxon>
        <taxon>Lasiosphaeria</taxon>
    </lineage>
</organism>
<gene>
    <name evidence="1" type="ORF">B0T24DRAFT_615530</name>
</gene>
<comment type="caution">
    <text evidence="1">The sequence shown here is derived from an EMBL/GenBank/DDBJ whole genome shotgun (WGS) entry which is preliminary data.</text>
</comment>
<sequence length="233" mass="25872">MLMLIEASLCNGRHQSRLYSGFRRRKTEPRLMAAFVVAETCNFEQWTASKTTIWTEGGRERHVELAPPIFRPPGWSTLIQIASPILFPNFQDEPYGNIIRPVASNFYSRLNLPPPSRDESGVAHSHKVTKYTTVCGVTLPLVGDGSEKGSSRQASPTKFQPTLGTVQYLFLGASHSPVRATVRWVSAYQLRLDVSLEDQDASAGQPAPRNMDGGLHRYPFKHLVLHASLGIKG</sequence>
<dbReference type="AlphaFoldDB" id="A0AAE0NFC9"/>